<organism evidence="2 3">
    <name type="scientific">Yersinia mollaretii</name>
    <dbReference type="NCBI Taxonomy" id="33060"/>
    <lineage>
        <taxon>Bacteria</taxon>
        <taxon>Pseudomonadati</taxon>
        <taxon>Pseudomonadota</taxon>
        <taxon>Gammaproteobacteria</taxon>
        <taxon>Enterobacterales</taxon>
        <taxon>Yersiniaceae</taxon>
        <taxon>Yersinia</taxon>
    </lineage>
</organism>
<keyword evidence="1" id="KW-0812">Transmembrane</keyword>
<dbReference type="EMBL" id="JAASAI010000014">
    <property type="protein sequence ID" value="NIL23545.1"/>
    <property type="molecule type" value="Genomic_DNA"/>
</dbReference>
<comment type="caution">
    <text evidence="2">The sequence shown here is derived from an EMBL/GenBank/DDBJ whole genome shotgun (WGS) entry which is preliminary data.</text>
</comment>
<dbReference type="AlphaFoldDB" id="A0AA44CML3"/>
<feature type="transmembrane region" description="Helical" evidence="1">
    <location>
        <begin position="6"/>
        <end position="26"/>
    </location>
</feature>
<keyword evidence="1" id="KW-0472">Membrane</keyword>
<name>A0AA44CML3_YERMO</name>
<dbReference type="InterPro" id="IPR008473">
    <property type="entry name" value="Phage_holin_3_7"/>
</dbReference>
<proteinExistence type="predicted"/>
<feature type="transmembrane region" description="Helical" evidence="1">
    <location>
        <begin position="38"/>
        <end position="61"/>
    </location>
</feature>
<dbReference type="Proteomes" id="UP000712947">
    <property type="component" value="Unassembled WGS sequence"/>
</dbReference>
<accession>A0AA44CML3</accession>
<sequence>MNSHEILLIFNAIICAVISARLILFQRDGSRHRWWGGWIAYLIIVVSASVPIRTVFGFYASADWSEILINITLCVAVIRTRGNVMQLFKVK</sequence>
<dbReference type="RefSeq" id="WP_167311765.1">
    <property type="nucleotide sequence ID" value="NZ_CAWPGR010000006.1"/>
</dbReference>
<evidence type="ECO:0000256" key="1">
    <source>
        <dbReference type="SAM" id="Phobius"/>
    </source>
</evidence>
<evidence type="ECO:0000313" key="3">
    <source>
        <dbReference type="Proteomes" id="UP000712947"/>
    </source>
</evidence>
<evidence type="ECO:0000313" key="2">
    <source>
        <dbReference type="EMBL" id="NIL23545.1"/>
    </source>
</evidence>
<protein>
    <submittedName>
        <fullName evidence="2">Phage holin family protein</fullName>
    </submittedName>
</protein>
<gene>
    <name evidence="2" type="ORF">HB991_13630</name>
</gene>
<reference evidence="2" key="1">
    <citation type="submission" date="2020-03" db="EMBL/GenBank/DDBJ databases">
        <authorList>
            <person name="Kislichkina A."/>
            <person name="Dentovskaya S."/>
            <person name="Shaikhutdinov R."/>
            <person name="Ivanov S."/>
            <person name="Sizova A."/>
            <person name="Solomentsev V."/>
            <person name="Bogun A."/>
        </authorList>
    </citation>
    <scope>NUCLEOTIDE SEQUENCE</scope>
    <source>
        <strain evidence="2">SCPM-O-B-7610</strain>
    </source>
</reference>
<keyword evidence="1" id="KW-1133">Transmembrane helix</keyword>
<dbReference type="Pfam" id="PF05449">
    <property type="entry name" value="Phage_holin_3_7"/>
    <property type="match status" value="1"/>
</dbReference>